<gene>
    <name evidence="2" type="ORF">RFI_20384</name>
</gene>
<dbReference type="Proteomes" id="UP000023152">
    <property type="component" value="Unassembled WGS sequence"/>
</dbReference>
<feature type="region of interest" description="Disordered" evidence="1">
    <location>
        <begin position="196"/>
        <end position="219"/>
    </location>
</feature>
<feature type="compositionally biased region" description="Basic and acidic residues" evidence="1">
    <location>
        <begin position="207"/>
        <end position="219"/>
    </location>
</feature>
<sequence length="410" mass="47763">MQAFEIELQKECESFPHEFQQIVDNAFIADSVLQDARKTEPVRLRQDVHPLGLHPQRSEQDVLDIQLQSDDISFHAKNVFDMDIYLNELLARGHQMDESFQREMSTAFKECAGCEFQSGYVKTYNRCKKKVQYEYGYEAYPKTAFVIDILRCRATFDHVANLCKGLHSFFQFLSSPSNQSKFQIVRVKNGFACDHRAHTPNHNTYTAKDEGKEEEKQSDSFRQRRIRVAYKAININLLYIENNENIVTEVQLVLDSVNRFHQKTLPFFRILQQESLHNDALLYLQHMSFDLQLQASYFNPRDLADLMLFQSTSFRHSQFIRSFKDSEDKNFLCQLAQNQDVRFHSLKALLRNTNTFIPDDVVQTQLTQPCEKGAFPLMFALWKQTSISSVLLFVPSDAGAAQTIWHSLDH</sequence>
<organism evidence="2 3">
    <name type="scientific">Reticulomyxa filosa</name>
    <dbReference type="NCBI Taxonomy" id="46433"/>
    <lineage>
        <taxon>Eukaryota</taxon>
        <taxon>Sar</taxon>
        <taxon>Rhizaria</taxon>
        <taxon>Retaria</taxon>
        <taxon>Foraminifera</taxon>
        <taxon>Monothalamids</taxon>
        <taxon>Reticulomyxidae</taxon>
        <taxon>Reticulomyxa</taxon>
    </lineage>
</organism>
<evidence type="ECO:0000256" key="1">
    <source>
        <dbReference type="SAM" id="MobiDB-lite"/>
    </source>
</evidence>
<dbReference type="AlphaFoldDB" id="X6MSL8"/>
<evidence type="ECO:0000313" key="3">
    <source>
        <dbReference type="Proteomes" id="UP000023152"/>
    </source>
</evidence>
<name>X6MSL8_RETFI</name>
<proteinExistence type="predicted"/>
<feature type="non-terminal residue" evidence="2">
    <location>
        <position position="410"/>
    </location>
</feature>
<accession>X6MSL8</accession>
<evidence type="ECO:0000313" key="2">
    <source>
        <dbReference type="EMBL" id="ETO16953.1"/>
    </source>
</evidence>
<protein>
    <submittedName>
        <fullName evidence="2">Uncharacterized protein</fullName>
    </submittedName>
</protein>
<reference evidence="2 3" key="1">
    <citation type="journal article" date="2013" name="Curr. Biol.">
        <title>The Genome of the Foraminiferan Reticulomyxa filosa.</title>
        <authorList>
            <person name="Glockner G."/>
            <person name="Hulsmann N."/>
            <person name="Schleicher M."/>
            <person name="Noegel A.A."/>
            <person name="Eichinger L."/>
            <person name="Gallinger C."/>
            <person name="Pawlowski J."/>
            <person name="Sierra R."/>
            <person name="Euteneuer U."/>
            <person name="Pillet L."/>
            <person name="Moustafa A."/>
            <person name="Platzer M."/>
            <person name="Groth M."/>
            <person name="Szafranski K."/>
            <person name="Schliwa M."/>
        </authorList>
    </citation>
    <scope>NUCLEOTIDE SEQUENCE [LARGE SCALE GENOMIC DNA]</scope>
</reference>
<comment type="caution">
    <text evidence="2">The sequence shown here is derived from an EMBL/GenBank/DDBJ whole genome shotgun (WGS) entry which is preliminary data.</text>
</comment>
<dbReference type="EMBL" id="ASPP01017568">
    <property type="protein sequence ID" value="ETO16953.1"/>
    <property type="molecule type" value="Genomic_DNA"/>
</dbReference>
<keyword evidence="3" id="KW-1185">Reference proteome</keyword>